<comment type="caution">
    <text evidence="1">The sequence shown here is derived from an EMBL/GenBank/DDBJ whole genome shotgun (WGS) entry which is preliminary data.</text>
</comment>
<dbReference type="Proteomes" id="UP001162992">
    <property type="component" value="Chromosome 2"/>
</dbReference>
<reference evidence="2" key="1">
    <citation type="journal article" date="2024" name="Proc. Natl. Acad. Sci. U.S.A.">
        <title>Extraordinary preservation of gene collinearity over three hundred million years revealed in homosporous lycophytes.</title>
        <authorList>
            <person name="Li C."/>
            <person name="Wickell D."/>
            <person name="Kuo L.Y."/>
            <person name="Chen X."/>
            <person name="Nie B."/>
            <person name="Liao X."/>
            <person name="Peng D."/>
            <person name="Ji J."/>
            <person name="Jenkins J."/>
            <person name="Williams M."/>
            <person name="Shu S."/>
            <person name="Plott C."/>
            <person name="Barry K."/>
            <person name="Rajasekar S."/>
            <person name="Grimwood J."/>
            <person name="Han X."/>
            <person name="Sun S."/>
            <person name="Hou Z."/>
            <person name="He W."/>
            <person name="Dai G."/>
            <person name="Sun C."/>
            <person name="Schmutz J."/>
            <person name="Leebens-Mack J.H."/>
            <person name="Li F.W."/>
            <person name="Wang L."/>
        </authorList>
    </citation>
    <scope>NUCLEOTIDE SEQUENCE [LARGE SCALE GENOMIC DNA]</scope>
    <source>
        <strain evidence="2">cv. PW_Plant_1</strain>
    </source>
</reference>
<dbReference type="EMBL" id="CM055093">
    <property type="protein sequence ID" value="KAJ7566855.1"/>
    <property type="molecule type" value="Genomic_DNA"/>
</dbReference>
<evidence type="ECO:0000313" key="1">
    <source>
        <dbReference type="EMBL" id="KAJ7566855.1"/>
    </source>
</evidence>
<proteinExistence type="predicted"/>
<protein>
    <submittedName>
        <fullName evidence="1">Uncharacterized protein</fullName>
    </submittedName>
</protein>
<sequence>MARNIGEGKEGGLLGDGRVSERQIESCEDLPQDRINKPLVWVNLCFDLSLDSVLWPPLLQIDAKLAEFGSFFSQHSSTTLSFDQIASMAASASASAAASDSRTRISKGLCGLWYEIAWILVVWLVAMKAMPVFADSVSEGAALVGLQTALSQNNAMNWNVAVDHCLWRGVVCGSTGMVEQLRLPAQGLRGPIPEATLGNLPGLKSLSLRSNMLVGPLPSDLSNCNQLREVYLQHNRLSGNLPEDFSAWPALTQINFSFNNISGAIPASLSNLTRLQSLFLQNNSFTGAVPAVDQPTLMQFSVENNLLSGSVPATLVSRFNASAFQGNSQICGLPESAPCPSAAIPTPQAPTSVSSPPDSASPPDITSLPAHKSSGKLGAGVIAAIVVGVVVAGTLLLVIFLSLCNKLEKRTAGSPSKKRYGQFDSSASKSKDASSLSGGQPEAADGSKLVFIDDASHMFDLEDLLRASAEVLGKGSLGTSYKAVMENGSMVTVKRLRDVTTGHKEFEIQILSLGRMRHPNLLPPKAFYVSKDEQLLVYEYLPLGSLSTLLHGNRGAGRIPLDWVSRVQIVLGAARGIAYLHEQKNSPGLVHGDIKSSNILINRDYTACVSDFGLALLFSPSSTASRLVGYKAPEVSETRKVTQKSDVYSFGVLLLELLTGKAPIQQASPNNEALDLPRWVQSVVREEWTAEVFDLELMKYQNIEEEMVQMLQVAMGCIATSPEQRPKMSQVVKMIEEIRPIDATDAFIVQSDKSEERSIESDGAGSAYNPASYNPTSVSDLSESIVASMSFQSK</sequence>
<keyword evidence="2" id="KW-1185">Reference proteome</keyword>
<name>A0ACC2EKE7_DIPCM</name>
<gene>
    <name evidence="1" type="ORF">O6H91_02G121500</name>
</gene>
<organism evidence="1 2">
    <name type="scientific">Diphasiastrum complanatum</name>
    <name type="common">Issler's clubmoss</name>
    <name type="synonym">Lycopodium complanatum</name>
    <dbReference type="NCBI Taxonomy" id="34168"/>
    <lineage>
        <taxon>Eukaryota</taxon>
        <taxon>Viridiplantae</taxon>
        <taxon>Streptophyta</taxon>
        <taxon>Embryophyta</taxon>
        <taxon>Tracheophyta</taxon>
        <taxon>Lycopodiopsida</taxon>
        <taxon>Lycopodiales</taxon>
        <taxon>Lycopodiaceae</taxon>
        <taxon>Lycopodioideae</taxon>
        <taxon>Diphasiastrum</taxon>
    </lineage>
</organism>
<evidence type="ECO:0000313" key="2">
    <source>
        <dbReference type="Proteomes" id="UP001162992"/>
    </source>
</evidence>
<accession>A0ACC2EKE7</accession>